<dbReference type="InterPro" id="IPR008707">
    <property type="entry name" value="B-propeller_PilY1"/>
</dbReference>
<evidence type="ECO:0000259" key="5">
    <source>
        <dbReference type="Pfam" id="PF05567"/>
    </source>
</evidence>
<proteinExistence type="predicted"/>
<feature type="domain" description="PilY1 beta-propeller" evidence="5">
    <location>
        <begin position="1254"/>
        <end position="1395"/>
    </location>
</feature>
<dbReference type="Pfam" id="PF05567">
    <property type="entry name" value="T4P_PilY1"/>
    <property type="match status" value="2"/>
</dbReference>
<keyword evidence="4" id="KW-0732">Signal</keyword>
<feature type="domain" description="PilY1 beta-propeller" evidence="5">
    <location>
        <begin position="923"/>
        <end position="1165"/>
    </location>
</feature>
<evidence type="ECO:0000256" key="4">
    <source>
        <dbReference type="SAM" id="SignalP"/>
    </source>
</evidence>
<keyword evidence="1" id="KW-0479">Metal-binding</keyword>
<evidence type="ECO:0000313" key="7">
    <source>
        <dbReference type="Proteomes" id="UP000242502"/>
    </source>
</evidence>
<name>A0A1D2QTH8_9GAMM</name>
<evidence type="ECO:0000313" key="6">
    <source>
        <dbReference type="EMBL" id="ODS24876.1"/>
    </source>
</evidence>
<gene>
    <name evidence="6" type="ORF">AB835_01020</name>
</gene>
<dbReference type="STRING" id="62101.AB835_01020"/>
<sequence>MSQQYRKTLYKKILIIGFLCHYPLAIIHAAPGELADRPLNLVKATPPNIMLLLDDSGSMNNQQVITNEAQTAHAVGIDGAEFTDENRSTISSDIQFYQLCAGVNTLAYNPKIQYEPWESTTAYTFENQEAGSALIDPLGEFTKDLRNDIYVRWDDLDEDGIYDYSALECGPGIVAYDATVASTFTMPTTNTEPELGLGSQGILTDSNASDNGNDYSAGESGTFTINVANQGADEGTLTLTITEFNLDDADNNQSTSTRDNADRLEVHTGLTAAGTNPDFMSITTENGSNVTGFVGYYPDARDRSLQSPYVLYHHTANDTSGSIYTRVRTLKIAGSEAHLRFFSDDNGFERDGFILSWSHSSGNGEAGDGVVTKMDCNKEHCVSVDSLSDTSQSNDPTLPYNTQQNYANWFTYYRTKDYVAKKAVSKIIKDSQYRMGLATINDRGNGGAIIRDLSELNGNEADREHLLNQLYQANTISAKDYDGDGDTEDNGESGAAFDGTALRSLLDKAGKYFLEETPLDNEDTLRNELFFGTNRTGSTVVAYTHKEVDDNNNTLTLPNSPILADGGQCQQNFSLLFTDGAWNGDTPSGVDNMDADTASKYDGGAYADSAFDTLADVAMKYFKGDDVANELRLELHGQTISHRHMVTFGIAFGVNGSLTSDPVFTLPADDANTFPWPDPTIAGATAADRIDDLRHAAYNGRGRFYSASNVETLQQGLDDIITEIGIRVANTAAGASLSSFELTDGESRFDVTYNTHRWWGELESFPFINGSFSTVAEWSADTKMTARATESTRAGDRQIITYNGHEGIQFAFPASYKNLETVTDEGAGKAATLSQTQIVDLLADAPHEYTTTTDVEITKNNIYGKILVDYLRGNSIYRDGTQDIALDGARLDGLTIEGVTFEHNDGGDDEPALFRDRGKHYIGSLIHSQPQYVGAPREYYPNEIETTSYSSFASDPTHKYRRAMIYVGGNDGMLHGFYAHNTYQTFDDSDPSNVIVTDHTDNNGGKEVFAYIPGLVSQTDQGGNGLNSIAISRGNHLDSPPPSVDGSPVTGDVFVTKKGDSGGARWRTYLVGGLRAGGKGIYVLDVTNPDDAGIGNPHPNLSNAEEEADDIVVLEFTHDNLGHVYGHPKIAKMNNGRWAAIVGNGYNSFPQGDGRASLFIVYLDDVTDDARYTEIPASNKASTINCAINTECSVGNTETYVYAVYEHTTTPGTTDTPNSQVSQVRSSEFICNEDTFGAAPENYELVGCVIGDDWNGLSEPAIVDLDGDGDIDRVYAGDLHGNMWVFDLSDDGDTLTTDIDSDNDWKVHDNSESNNDPLFIACSTSLVDGRCPVARRQPITSRPIVALHPLKSEHATAPNTVVFFGTGQYLTKKDIGDLADSDHLDSFYGIWDAGKLYRSLSQSNLQQQNIVPNPDDPTNEDQRTIDGQTVDYITSTSKFGWYLDLPISKERSILSPVLFRRVLVFVTLIPNEELCNTTAGDSFLMAVDPLTGGALSFDVFGTGRTGNGFISGVKYSSAIVGINVTRDQDDSDIRIREAGANEHSVTIGGEGHHTDESGNGILSRGRKSWSILR</sequence>
<dbReference type="Proteomes" id="UP000242502">
    <property type="component" value="Unassembled WGS sequence"/>
</dbReference>
<reference evidence="6 7" key="1">
    <citation type="journal article" date="2016" name="Appl. Environ. Microbiol.">
        <title>Lack of Overt Genome Reduction in the Bryostatin-Producing Bryozoan Symbiont "Candidatus Endobugula sertula".</title>
        <authorList>
            <person name="Miller I.J."/>
            <person name="Vanee N."/>
            <person name="Fong S.S."/>
            <person name="Lim-Fong G.E."/>
            <person name="Kwan J.C."/>
        </authorList>
    </citation>
    <scope>NUCLEOTIDE SEQUENCE [LARGE SCALE GENOMIC DNA]</scope>
    <source>
        <strain evidence="6">AB1-4</strain>
    </source>
</reference>
<feature type="signal peptide" evidence="4">
    <location>
        <begin position="1"/>
        <end position="29"/>
    </location>
</feature>
<evidence type="ECO:0000256" key="1">
    <source>
        <dbReference type="ARBA" id="ARBA00022723"/>
    </source>
</evidence>
<evidence type="ECO:0000256" key="2">
    <source>
        <dbReference type="ARBA" id="ARBA00022837"/>
    </source>
</evidence>
<accession>A0A1D2QTH8</accession>
<protein>
    <recommendedName>
        <fullName evidence="5">PilY1 beta-propeller domain-containing protein</fullName>
    </recommendedName>
</protein>
<dbReference type="EMBL" id="MDLC01000003">
    <property type="protein sequence ID" value="ODS24876.1"/>
    <property type="molecule type" value="Genomic_DNA"/>
</dbReference>
<dbReference type="GO" id="GO:0046872">
    <property type="term" value="F:metal ion binding"/>
    <property type="evidence" value="ECO:0007669"/>
    <property type="project" value="UniProtKB-KW"/>
</dbReference>
<comment type="caution">
    <text evidence="6">The sequence shown here is derived from an EMBL/GenBank/DDBJ whole genome shotgun (WGS) entry which is preliminary data.</text>
</comment>
<organism evidence="6 7">
    <name type="scientific">Candidatus Endobugula sertula</name>
    <name type="common">Bugula neritina bacterial symbiont</name>
    <dbReference type="NCBI Taxonomy" id="62101"/>
    <lineage>
        <taxon>Bacteria</taxon>
        <taxon>Pseudomonadati</taxon>
        <taxon>Pseudomonadota</taxon>
        <taxon>Gammaproteobacteria</taxon>
        <taxon>Cellvibrionales</taxon>
        <taxon>Cellvibrionaceae</taxon>
        <taxon>Candidatus Endobugula</taxon>
    </lineage>
</organism>
<keyword evidence="2" id="KW-0106">Calcium</keyword>
<feature type="region of interest" description="Disordered" evidence="3">
    <location>
        <begin position="1545"/>
        <end position="1573"/>
    </location>
</feature>
<feature type="chain" id="PRO_5008906596" description="PilY1 beta-propeller domain-containing protein" evidence="4">
    <location>
        <begin position="30"/>
        <end position="1573"/>
    </location>
</feature>
<evidence type="ECO:0000256" key="3">
    <source>
        <dbReference type="SAM" id="MobiDB-lite"/>
    </source>
</evidence>